<reference evidence="2 3" key="1">
    <citation type="submission" date="2024-04" db="EMBL/GenBank/DDBJ databases">
        <authorList>
            <person name="Rising A."/>
            <person name="Reimegard J."/>
            <person name="Sonavane S."/>
            <person name="Akerstrom W."/>
            <person name="Nylinder S."/>
            <person name="Hedman E."/>
            <person name="Kallberg Y."/>
        </authorList>
    </citation>
    <scope>NUCLEOTIDE SEQUENCE [LARGE SCALE GENOMIC DNA]</scope>
</reference>
<protein>
    <submittedName>
        <fullName evidence="2">Uncharacterized protein</fullName>
    </submittedName>
</protein>
<feature type="transmembrane region" description="Helical" evidence="1">
    <location>
        <begin position="55"/>
        <end position="88"/>
    </location>
</feature>
<dbReference type="Proteomes" id="UP001497382">
    <property type="component" value="Unassembled WGS sequence"/>
</dbReference>
<feature type="non-terminal residue" evidence="2">
    <location>
        <position position="1"/>
    </location>
</feature>
<organism evidence="2 3">
    <name type="scientific">Larinioides sclopetarius</name>
    <dbReference type="NCBI Taxonomy" id="280406"/>
    <lineage>
        <taxon>Eukaryota</taxon>
        <taxon>Metazoa</taxon>
        <taxon>Ecdysozoa</taxon>
        <taxon>Arthropoda</taxon>
        <taxon>Chelicerata</taxon>
        <taxon>Arachnida</taxon>
        <taxon>Araneae</taxon>
        <taxon>Araneomorphae</taxon>
        <taxon>Entelegynae</taxon>
        <taxon>Araneoidea</taxon>
        <taxon>Araneidae</taxon>
        <taxon>Larinioides</taxon>
    </lineage>
</organism>
<accession>A0AAV2BRK8</accession>
<evidence type="ECO:0000313" key="3">
    <source>
        <dbReference type="Proteomes" id="UP001497382"/>
    </source>
</evidence>
<keyword evidence="3" id="KW-1185">Reference proteome</keyword>
<name>A0AAV2BRK8_9ARAC</name>
<feature type="transmembrane region" description="Helical" evidence="1">
    <location>
        <begin position="28"/>
        <end position="48"/>
    </location>
</feature>
<evidence type="ECO:0000313" key="2">
    <source>
        <dbReference type="EMBL" id="CAL1298542.1"/>
    </source>
</evidence>
<comment type="caution">
    <text evidence="2">The sequence shown here is derived from an EMBL/GenBank/DDBJ whole genome shotgun (WGS) entry which is preliminary data.</text>
</comment>
<dbReference type="AlphaFoldDB" id="A0AAV2BRK8"/>
<evidence type="ECO:0000256" key="1">
    <source>
        <dbReference type="SAM" id="Phobius"/>
    </source>
</evidence>
<keyword evidence="1" id="KW-0812">Transmembrane</keyword>
<keyword evidence="1" id="KW-0472">Membrane</keyword>
<proteinExistence type="predicted"/>
<keyword evidence="1" id="KW-1133">Transmembrane helix</keyword>
<dbReference type="EMBL" id="CAXIEN010000464">
    <property type="protein sequence ID" value="CAL1298542.1"/>
    <property type="molecule type" value="Genomic_DNA"/>
</dbReference>
<gene>
    <name evidence="2" type="ORF">LARSCL_LOCUS20887</name>
</gene>
<sequence>LFQLVSFILIGVAAYSRAASIITNLAIVGGIIACGVFLFLLSLMGLIGAIRHHQVLLFFVSFVISFLKKIFIAILMVFYVFIMFLNFMDFFKTLFLK</sequence>